<evidence type="ECO:0000259" key="2">
    <source>
        <dbReference type="Pfam" id="PF13304"/>
    </source>
</evidence>
<dbReference type="PIRSF" id="PIRSF029347">
    <property type="entry name" value="RecF"/>
    <property type="match status" value="1"/>
</dbReference>
<dbReference type="SUPFAM" id="SSF52540">
    <property type="entry name" value="P-loop containing nucleoside triphosphate hydrolases"/>
    <property type="match status" value="1"/>
</dbReference>
<feature type="domain" description="ATPase AAA-type core" evidence="2">
    <location>
        <begin position="31"/>
        <end position="79"/>
    </location>
</feature>
<dbReference type="InterPro" id="IPR003959">
    <property type="entry name" value="ATPase_AAA_core"/>
</dbReference>
<feature type="domain" description="ATPase AAA-type core" evidence="2">
    <location>
        <begin position="216"/>
        <end position="379"/>
    </location>
</feature>
<dbReference type="Gene3D" id="3.40.50.300">
    <property type="entry name" value="P-loop containing nucleotide triphosphate hydrolases"/>
    <property type="match status" value="2"/>
</dbReference>
<dbReference type="Proteomes" id="UP001518976">
    <property type="component" value="Unassembled WGS sequence"/>
</dbReference>
<dbReference type="Pfam" id="PF13304">
    <property type="entry name" value="AAA_21"/>
    <property type="match status" value="2"/>
</dbReference>
<protein>
    <submittedName>
        <fullName evidence="3">AAA family ATPase</fullName>
    </submittedName>
</protein>
<dbReference type="RefSeq" id="WP_209264715.1">
    <property type="nucleotide sequence ID" value="NZ_JAFFZN010000007.1"/>
</dbReference>
<proteinExistence type="predicted"/>
<dbReference type="EMBL" id="JAFFZN010000007">
    <property type="protein sequence ID" value="MBO8185919.1"/>
    <property type="molecule type" value="Genomic_DNA"/>
</dbReference>
<gene>
    <name evidence="3" type="ORF">JW592_10645</name>
</gene>
<keyword evidence="1" id="KW-0742">SOS response</keyword>
<organism evidence="3 4">
    <name type="scientific">Streptomyces spirodelae</name>
    <dbReference type="NCBI Taxonomy" id="2812904"/>
    <lineage>
        <taxon>Bacteria</taxon>
        <taxon>Bacillati</taxon>
        <taxon>Actinomycetota</taxon>
        <taxon>Actinomycetes</taxon>
        <taxon>Kitasatosporales</taxon>
        <taxon>Streptomycetaceae</taxon>
        <taxon>Streptomyces</taxon>
    </lineage>
</organism>
<evidence type="ECO:0000256" key="1">
    <source>
        <dbReference type="ARBA" id="ARBA00023236"/>
    </source>
</evidence>
<dbReference type="PANTHER" id="PTHR32182">
    <property type="entry name" value="DNA REPLICATION AND REPAIR PROTEIN RECF"/>
    <property type="match status" value="1"/>
</dbReference>
<keyword evidence="1" id="KW-0227">DNA damage</keyword>
<name>A0ABS3WSB2_9ACTN</name>
<reference evidence="3 4" key="1">
    <citation type="submission" date="2021-02" db="EMBL/GenBank/DDBJ databases">
        <title>Streptomyces spirodelae sp. nov., isolated from duckweed.</title>
        <authorList>
            <person name="Saimee Y."/>
            <person name="Duangmal K."/>
        </authorList>
    </citation>
    <scope>NUCLEOTIDE SEQUENCE [LARGE SCALE GENOMIC DNA]</scope>
    <source>
        <strain evidence="3 4">DW4-2</strain>
    </source>
</reference>
<dbReference type="InterPro" id="IPR027417">
    <property type="entry name" value="P-loop_NTPase"/>
</dbReference>
<sequence length="442" mass="48257">MAEGREMITQIRVDGFKSFVDFHLDVPPSLIMLGPNGAGKSNLFDALRLVAGTVLDGFEETISDDPRLSPKGLFHRGGAEGRAQSDAFTVEVGMVVPSSEGPLPLRARVTVASQEQGRGLPSRPVLVQGKSAVWISSLQSTDWARNVGLGADVLSAMREARERFLARTGTEIAPVGYSYFPRSEGEGIGQDELFDPFPQNRGSAELLHLLADECRGWEPLQLRPEIMRQLSPAGPEAPLGPHGDHLALALARMERGDPAVWRRFVADCAGLIEGLSDVRPYLIERRGEFDFEVAFEHTGWMVPSLLSDGTLRMLGLLAASADPLRPGTLCVEELENGMHPAHVADLVRRLRRRAGVPAGRRDGPYRQLIATTHSPALLAALRTDFSGSLVFLEQVHRTNPQDRTVSRVTRALPLRAGDDVPEESISPDQVARMLRRLGQEAA</sequence>
<dbReference type="InterPro" id="IPR014555">
    <property type="entry name" value="RecF-like"/>
</dbReference>
<keyword evidence="4" id="KW-1185">Reference proteome</keyword>
<evidence type="ECO:0000313" key="3">
    <source>
        <dbReference type="EMBL" id="MBO8185919.1"/>
    </source>
</evidence>
<comment type="caution">
    <text evidence="3">The sequence shown here is derived from an EMBL/GenBank/DDBJ whole genome shotgun (WGS) entry which is preliminary data.</text>
</comment>
<evidence type="ECO:0000313" key="4">
    <source>
        <dbReference type="Proteomes" id="UP001518976"/>
    </source>
</evidence>
<accession>A0ABS3WSB2</accession>
<dbReference type="PANTHER" id="PTHR32182:SF22">
    <property type="entry name" value="ATP-DEPENDENT ENDONUCLEASE, OLD FAMILY-RELATED"/>
    <property type="match status" value="1"/>
</dbReference>